<dbReference type="EMBL" id="GIBP01000297">
    <property type="protein sequence ID" value="NDV29266.1"/>
    <property type="molecule type" value="Transcribed_RNA"/>
</dbReference>
<dbReference type="GO" id="GO:0090599">
    <property type="term" value="F:alpha-glucosidase activity"/>
    <property type="evidence" value="ECO:0007669"/>
    <property type="project" value="TreeGrafter"/>
</dbReference>
<dbReference type="InterPro" id="IPR048395">
    <property type="entry name" value="Glyco_hydro_31_C"/>
</dbReference>
<protein>
    <recommendedName>
        <fullName evidence="7">DUF5110 domain-containing protein</fullName>
    </recommendedName>
</protein>
<comment type="similarity">
    <text evidence="1 2">Belongs to the glycosyl hydrolase 31 family.</text>
</comment>
<dbReference type="Gene3D" id="2.60.40.1760">
    <property type="entry name" value="glycosyl hydrolase (family 31)"/>
    <property type="match status" value="1"/>
</dbReference>
<keyword evidence="2" id="KW-0378">Hydrolase</keyword>
<dbReference type="GO" id="GO:0005975">
    <property type="term" value="P:carbohydrate metabolic process"/>
    <property type="evidence" value="ECO:0007669"/>
    <property type="project" value="InterPro"/>
</dbReference>
<feature type="domain" description="Glycosyl hydrolase family 31 C-terminal" evidence="5">
    <location>
        <begin position="507"/>
        <end position="607"/>
    </location>
</feature>
<sequence>MVVFQNLRLTILTPNLIRIQFSKNGEFEDRATVAVVNRFLPVPSFTRKVTPTDLTITTTALTISYSSSSNQLNITSGPSITPSFAWTYGTSKDTANLLGTIKSLDEVNAQTLNCDANKNVRVHDESLHCEWGLISRLGWAVYDDTTNWGLDKTFFWDSPNRDLADLYFFGHGNNYKQALQDYIQIGGKMAMVPRHASGIWWSRWYDLNNLDTREIVYDYVTRYLPLDIFILDMDWHSKYAWGGYSIDTNLFPYMKDTFDWLHDHGLLVAANLHDDDGVNPWETMYSQFCNAIGLDPNSKVPVPFSCSNATYLYALDDVVLGDLEKKGMDFWWIDWQQGGTQGGCAGLKQNPTYILNHVRGTDSLRRGDTQRGIVLARWGGLGTHRYQVGFSGDVAEVTWSNLAYQPYFSFTASNVAYGFWSHDIVGPASDHELHTRWIQWGAYSAVFRTHDRGMASGGCADSPGGCPKIKVWDVPDKYFTANRQAMLERSALIPYIYNCHRIAFDTGVSILRPMYYEYPTYDQAYAGDANGNFGQYFFGEDMFVAPVTVPASSVTSMATTQIWIPPGVWFEKETGMLLKGEAAGNTILNKSWDLSEIPVYYRAGAIIPRIPVNVGDTLGLAQRQYTALILTIYPGATSGSTQIYEDDGTTTNYLSSQYSWTPVSYQRTPTLLKLTIGAPVGTFPERPSTRKYFIEVSNGYPVTSATIGSTPVVFSKSGGPNTWSYDGPRLTTIIETDYLDTSKEIQILIATQPIDDQFMSGLKGALSKGTKSKRNLDESWSSPGSSAVEPAYLSQLSSAGLSLTYLANDWENFNNVLKSIPQLYLNAVKEVESIQPFPPPPPGALVQLWDSDRNDNCLCGSEGCMNANNYYQQLRIEGYQPKSGTPGTIPLNDYWNPSITDNYATTQTSTPAGYSPASFNNGIVFKDSVANTVPLSLYWSSQRQDMLTVASAEGIQYAKTNNYTLVTAVLGYVYSSPPTPNGFTLVYNRWAYSLQLLYNAFN</sequence>
<keyword evidence="2" id="KW-0326">Glycosidase</keyword>
<dbReference type="SUPFAM" id="SSF51011">
    <property type="entry name" value="Glycosyl hydrolase domain"/>
    <property type="match status" value="1"/>
</dbReference>
<evidence type="ECO:0000259" key="3">
    <source>
        <dbReference type="Pfam" id="PF01055"/>
    </source>
</evidence>
<evidence type="ECO:0000259" key="4">
    <source>
        <dbReference type="Pfam" id="PF17137"/>
    </source>
</evidence>
<evidence type="ECO:0000256" key="2">
    <source>
        <dbReference type="RuleBase" id="RU361185"/>
    </source>
</evidence>
<dbReference type="PANTHER" id="PTHR22762">
    <property type="entry name" value="ALPHA-GLUCOSIDASE"/>
    <property type="match status" value="1"/>
</dbReference>
<proteinExistence type="inferred from homology"/>
<dbReference type="Pfam" id="PF01055">
    <property type="entry name" value="Glyco_hydro_31_2nd"/>
    <property type="match status" value="1"/>
</dbReference>
<dbReference type="Gene3D" id="2.60.40.1180">
    <property type="entry name" value="Golgi alpha-mannosidase II"/>
    <property type="match status" value="2"/>
</dbReference>
<accession>A0A6B2KX16</accession>
<dbReference type="AlphaFoldDB" id="A0A6B2KX16"/>
<dbReference type="GO" id="GO:0006491">
    <property type="term" value="P:N-glycan processing"/>
    <property type="evidence" value="ECO:0007669"/>
    <property type="project" value="TreeGrafter"/>
</dbReference>
<reference evidence="6" key="1">
    <citation type="journal article" date="2020" name="J. Eukaryot. Microbiol.">
        <title>De novo Sequencing, Assembly and Annotation of the Transcriptome for the Free-Living Testate Amoeba Arcella intermedia.</title>
        <authorList>
            <person name="Ribeiro G.M."/>
            <person name="Porfirio-Sousa A.L."/>
            <person name="Maurer-Alcala X.X."/>
            <person name="Katz L.A."/>
            <person name="Lahr D.J.G."/>
        </authorList>
    </citation>
    <scope>NUCLEOTIDE SEQUENCE</scope>
</reference>
<name>A0A6B2KX16_9EUKA</name>
<evidence type="ECO:0000256" key="1">
    <source>
        <dbReference type="ARBA" id="ARBA00007806"/>
    </source>
</evidence>
<feature type="domain" description="DUF5110" evidence="4">
    <location>
        <begin position="628"/>
        <end position="697"/>
    </location>
</feature>
<dbReference type="InterPro" id="IPR017853">
    <property type="entry name" value="GH"/>
</dbReference>
<dbReference type="Gene3D" id="3.20.20.80">
    <property type="entry name" value="Glycosidases"/>
    <property type="match status" value="1"/>
</dbReference>
<dbReference type="PANTHER" id="PTHR22762:SF89">
    <property type="entry name" value="ALPHA-XYLOSIDASE"/>
    <property type="match status" value="1"/>
</dbReference>
<evidence type="ECO:0008006" key="7">
    <source>
        <dbReference type="Google" id="ProtNLM"/>
    </source>
</evidence>
<dbReference type="SUPFAM" id="SSF51445">
    <property type="entry name" value="(Trans)glycosidases"/>
    <property type="match status" value="1"/>
</dbReference>
<dbReference type="InterPro" id="IPR000322">
    <property type="entry name" value="Glyco_hydro_31_TIM"/>
</dbReference>
<dbReference type="InterPro" id="IPR013780">
    <property type="entry name" value="Glyco_hydro_b"/>
</dbReference>
<evidence type="ECO:0000313" key="6">
    <source>
        <dbReference type="EMBL" id="NDV29266.1"/>
    </source>
</evidence>
<feature type="domain" description="Glycoside hydrolase family 31 TIM barrel" evidence="3">
    <location>
        <begin position="190"/>
        <end position="498"/>
    </location>
</feature>
<dbReference type="Pfam" id="PF17137">
    <property type="entry name" value="DUF5110"/>
    <property type="match status" value="1"/>
</dbReference>
<evidence type="ECO:0000259" key="5">
    <source>
        <dbReference type="Pfam" id="PF21365"/>
    </source>
</evidence>
<dbReference type="Pfam" id="PF21365">
    <property type="entry name" value="Glyco_hydro_31_3rd"/>
    <property type="match status" value="1"/>
</dbReference>
<dbReference type="InterPro" id="IPR033403">
    <property type="entry name" value="DUF5110"/>
</dbReference>
<organism evidence="6">
    <name type="scientific">Arcella intermedia</name>
    <dbReference type="NCBI Taxonomy" id="1963864"/>
    <lineage>
        <taxon>Eukaryota</taxon>
        <taxon>Amoebozoa</taxon>
        <taxon>Tubulinea</taxon>
        <taxon>Elardia</taxon>
        <taxon>Arcellinida</taxon>
        <taxon>Sphaerothecina</taxon>
        <taxon>Arcellidae</taxon>
        <taxon>Arcella</taxon>
    </lineage>
</organism>